<comment type="cofactor">
    <cofactor evidence="12">
        <name>Mn(2+)</name>
        <dbReference type="ChEBI" id="CHEBI:29035"/>
    </cofactor>
    <cofactor evidence="12">
        <name>Mg(2+)</name>
        <dbReference type="ChEBI" id="CHEBI:18420"/>
    </cofactor>
    <text evidence="12">Manganese or magnesium. Binds 1 divalent metal ion per monomer in the absence of substrate. May bind a second metal ion after substrate binding.</text>
</comment>
<keyword evidence="11" id="KW-0464">Manganese</keyword>
<keyword evidence="6" id="KW-0963">Cytoplasm</keyword>
<dbReference type="InterPro" id="IPR012337">
    <property type="entry name" value="RNaseH-like_sf"/>
</dbReference>
<protein>
    <recommendedName>
        <fullName evidence="13">Ribonuclease</fullName>
        <ecNumber evidence="13">3.1.26.4</ecNumber>
    </recommendedName>
</protein>
<dbReference type="Pfam" id="PF01351">
    <property type="entry name" value="RNase_HII"/>
    <property type="match status" value="1"/>
</dbReference>
<evidence type="ECO:0000256" key="5">
    <source>
        <dbReference type="ARBA" id="ARBA00007383"/>
    </source>
</evidence>
<comment type="cofactor">
    <cofactor evidence="2">
        <name>Mg(2+)</name>
        <dbReference type="ChEBI" id="CHEBI:18420"/>
    </cofactor>
</comment>
<evidence type="ECO:0000256" key="3">
    <source>
        <dbReference type="ARBA" id="ARBA00004065"/>
    </source>
</evidence>
<dbReference type="AlphaFoldDB" id="A0A2S9QQL6"/>
<keyword evidence="10 12" id="KW-0378">Hydrolase</keyword>
<evidence type="ECO:0000256" key="6">
    <source>
        <dbReference type="ARBA" id="ARBA00022490"/>
    </source>
</evidence>
<evidence type="ECO:0000313" key="17">
    <source>
        <dbReference type="Proteomes" id="UP000238650"/>
    </source>
</evidence>
<comment type="function">
    <text evidence="3 13">Endonuclease that specifically degrades the RNA of RNA-DNA hybrids.</text>
</comment>
<dbReference type="GO" id="GO:0043137">
    <property type="term" value="P:DNA replication, removal of RNA primer"/>
    <property type="evidence" value="ECO:0007669"/>
    <property type="project" value="TreeGrafter"/>
</dbReference>
<gene>
    <name evidence="16" type="ORF">B4915_04545</name>
</gene>
<dbReference type="SUPFAM" id="SSF53098">
    <property type="entry name" value="Ribonuclease H-like"/>
    <property type="match status" value="1"/>
</dbReference>
<evidence type="ECO:0000256" key="9">
    <source>
        <dbReference type="ARBA" id="ARBA00022759"/>
    </source>
</evidence>
<evidence type="ECO:0000256" key="13">
    <source>
        <dbReference type="RuleBase" id="RU003515"/>
    </source>
</evidence>
<dbReference type="PANTHER" id="PTHR10954">
    <property type="entry name" value="RIBONUCLEASE H2 SUBUNIT A"/>
    <property type="match status" value="1"/>
</dbReference>
<dbReference type="GO" id="GO:0004523">
    <property type="term" value="F:RNA-DNA hybrid ribonuclease activity"/>
    <property type="evidence" value="ECO:0007669"/>
    <property type="project" value="UniProtKB-UniRule"/>
</dbReference>
<evidence type="ECO:0000256" key="10">
    <source>
        <dbReference type="ARBA" id="ARBA00022801"/>
    </source>
</evidence>
<feature type="binding site" evidence="12">
    <location>
        <position position="48"/>
    </location>
    <ligand>
        <name>a divalent metal cation</name>
        <dbReference type="ChEBI" id="CHEBI:60240"/>
    </ligand>
</feature>
<dbReference type="GO" id="GO:0046872">
    <property type="term" value="F:metal ion binding"/>
    <property type="evidence" value="ECO:0007669"/>
    <property type="project" value="UniProtKB-KW"/>
</dbReference>
<dbReference type="GO" id="GO:0005737">
    <property type="term" value="C:cytoplasm"/>
    <property type="evidence" value="ECO:0007669"/>
    <property type="project" value="UniProtKB-SubCell"/>
</dbReference>
<keyword evidence="8 12" id="KW-0479">Metal-binding</keyword>
<comment type="caution">
    <text evidence="16">The sequence shown here is derived from an EMBL/GenBank/DDBJ whole genome shotgun (WGS) entry which is preliminary data.</text>
</comment>
<feature type="binding site" evidence="12">
    <location>
        <position position="145"/>
    </location>
    <ligand>
        <name>a divalent metal cation</name>
        <dbReference type="ChEBI" id="CHEBI:60240"/>
    </ligand>
</feature>
<keyword evidence="9 12" id="KW-0255">Endonuclease</keyword>
<keyword evidence="7 12" id="KW-0540">Nuclease</keyword>
<dbReference type="PROSITE" id="PS51975">
    <property type="entry name" value="RNASE_H_2"/>
    <property type="match status" value="1"/>
</dbReference>
<evidence type="ECO:0000256" key="8">
    <source>
        <dbReference type="ARBA" id="ARBA00022723"/>
    </source>
</evidence>
<evidence type="ECO:0000256" key="4">
    <source>
        <dbReference type="ARBA" id="ARBA00004496"/>
    </source>
</evidence>
<evidence type="ECO:0000256" key="1">
    <source>
        <dbReference type="ARBA" id="ARBA00000077"/>
    </source>
</evidence>
<name>A0A2S9QQL6_9MICO</name>
<evidence type="ECO:0000256" key="7">
    <source>
        <dbReference type="ARBA" id="ARBA00022722"/>
    </source>
</evidence>
<evidence type="ECO:0000259" key="15">
    <source>
        <dbReference type="PROSITE" id="PS51975"/>
    </source>
</evidence>
<dbReference type="OrthoDB" id="9803420at2"/>
<dbReference type="NCBIfam" id="NF000595">
    <property type="entry name" value="PRK00015.1-3"/>
    <property type="match status" value="1"/>
</dbReference>
<dbReference type="CDD" id="cd07182">
    <property type="entry name" value="RNase_HII_bacteria_HII_like"/>
    <property type="match status" value="1"/>
</dbReference>
<dbReference type="InterPro" id="IPR036397">
    <property type="entry name" value="RNaseH_sf"/>
</dbReference>
<evidence type="ECO:0000256" key="11">
    <source>
        <dbReference type="ARBA" id="ARBA00023211"/>
    </source>
</evidence>
<keyword evidence="17" id="KW-1185">Reference proteome</keyword>
<comment type="subcellular location">
    <subcellularLocation>
        <location evidence="4">Cytoplasm</location>
    </subcellularLocation>
</comment>
<comment type="catalytic activity">
    <reaction evidence="1 12 13">
        <text>Endonucleolytic cleavage to 5'-phosphomonoester.</text>
        <dbReference type="EC" id="3.1.26.4"/>
    </reaction>
</comment>
<dbReference type="GO" id="GO:0003723">
    <property type="term" value="F:RNA binding"/>
    <property type="evidence" value="ECO:0007669"/>
    <property type="project" value="UniProtKB-UniRule"/>
</dbReference>
<dbReference type="InterPro" id="IPR024567">
    <property type="entry name" value="RNase_HII/HIII_dom"/>
</dbReference>
<evidence type="ECO:0000256" key="14">
    <source>
        <dbReference type="SAM" id="MobiDB-lite"/>
    </source>
</evidence>
<feature type="region of interest" description="Disordered" evidence="14">
    <location>
        <begin position="1"/>
        <end position="24"/>
    </location>
</feature>
<evidence type="ECO:0000256" key="2">
    <source>
        <dbReference type="ARBA" id="ARBA00001946"/>
    </source>
</evidence>
<dbReference type="Gene3D" id="3.30.420.10">
    <property type="entry name" value="Ribonuclease H-like superfamily/Ribonuclease H"/>
    <property type="match status" value="1"/>
</dbReference>
<sequence length="236" mass="24162">MSGRAGSRSPGGGGSGSRPADAVSKDPTLTVEAELFAAGATLVIGIDEVGRGAIAGPVAVGAHAVLAGTDGFPAGLRDSKLLSEKRREAIAPLVAEWGAGAVGFASAEEIDARGIGAMLGESARRALLALHADGVPVDRAVILLDGAHDWLSAALRRPLDVRTRVGADRSCASVAAASVRAKVARDAVMREAHKAHPGYGWDSNKGYGCRSHYEGIARHGLTALHRSSWIKRAPAA</sequence>
<accession>A0A2S9QQL6</accession>
<dbReference type="InterPro" id="IPR022898">
    <property type="entry name" value="RNase_HII"/>
</dbReference>
<dbReference type="PANTHER" id="PTHR10954:SF18">
    <property type="entry name" value="RIBONUCLEASE HII"/>
    <property type="match status" value="1"/>
</dbReference>
<dbReference type="InterPro" id="IPR001352">
    <property type="entry name" value="RNase_HII/HIII"/>
</dbReference>
<dbReference type="GO" id="GO:0006298">
    <property type="term" value="P:mismatch repair"/>
    <property type="evidence" value="ECO:0007669"/>
    <property type="project" value="TreeGrafter"/>
</dbReference>
<evidence type="ECO:0000256" key="12">
    <source>
        <dbReference type="PROSITE-ProRule" id="PRU01319"/>
    </source>
</evidence>
<feature type="domain" description="RNase H type-2" evidence="15">
    <location>
        <begin position="41"/>
        <end position="236"/>
    </location>
</feature>
<reference evidence="16 17" key="1">
    <citation type="journal article" date="2017" name="New Microbes New Infect">
        <title>Genome sequence of 'Leucobacter massiliensis' sp. nov. isolated from human pharynx after travel to the 2014 Hajj.</title>
        <authorList>
            <person name="Leangapichart T."/>
            <person name="Gautret P."/>
            <person name="Nguyen T.T."/>
            <person name="Armstrong N."/>
            <person name="Rolain J.M."/>
        </authorList>
    </citation>
    <scope>NUCLEOTIDE SEQUENCE [LARGE SCALE GENOMIC DNA]</scope>
    <source>
        <strain evidence="16 17">122RC15</strain>
    </source>
</reference>
<dbReference type="EC" id="3.1.26.4" evidence="13"/>
<evidence type="ECO:0000313" key="16">
    <source>
        <dbReference type="EMBL" id="PRI11875.1"/>
    </source>
</evidence>
<proteinExistence type="inferred from homology"/>
<dbReference type="GO" id="GO:0032299">
    <property type="term" value="C:ribonuclease H2 complex"/>
    <property type="evidence" value="ECO:0007669"/>
    <property type="project" value="TreeGrafter"/>
</dbReference>
<dbReference type="EMBL" id="MWZD01000014">
    <property type="protein sequence ID" value="PRI11875.1"/>
    <property type="molecule type" value="Genomic_DNA"/>
</dbReference>
<comment type="similarity">
    <text evidence="5 13">Belongs to the RNase HII family.</text>
</comment>
<dbReference type="Proteomes" id="UP000238650">
    <property type="component" value="Unassembled WGS sequence"/>
</dbReference>
<feature type="binding site" evidence="12">
    <location>
        <position position="47"/>
    </location>
    <ligand>
        <name>a divalent metal cation</name>
        <dbReference type="ChEBI" id="CHEBI:60240"/>
    </ligand>
</feature>
<organism evidence="16 17">
    <name type="scientific">Leucobacter massiliensis</name>
    <dbReference type="NCBI Taxonomy" id="1686285"/>
    <lineage>
        <taxon>Bacteria</taxon>
        <taxon>Bacillati</taxon>
        <taxon>Actinomycetota</taxon>
        <taxon>Actinomycetes</taxon>
        <taxon>Micrococcales</taxon>
        <taxon>Microbacteriaceae</taxon>
        <taxon>Leucobacter</taxon>
    </lineage>
</organism>